<dbReference type="FunFam" id="2.10.25.10:FF:000063">
    <property type="entry name" value="Slit guidance ligand 2"/>
    <property type="match status" value="1"/>
</dbReference>
<feature type="disulfide bond" evidence="10">
    <location>
        <begin position="1382"/>
        <end position="1391"/>
    </location>
</feature>
<evidence type="ECO:0000256" key="5">
    <source>
        <dbReference type="ARBA" id="ARBA00022614"/>
    </source>
</evidence>
<dbReference type="SUPFAM" id="SSF49899">
    <property type="entry name" value="Concanavalin A-like lectins/glucanases"/>
    <property type="match status" value="1"/>
</dbReference>
<evidence type="ECO:0000256" key="7">
    <source>
        <dbReference type="ARBA" id="ARBA00022737"/>
    </source>
</evidence>
<evidence type="ECO:0000259" key="14">
    <source>
        <dbReference type="PROSITE" id="PS50026"/>
    </source>
</evidence>
<dbReference type="PROSITE" id="PS50026">
    <property type="entry name" value="EGF_3"/>
    <property type="match status" value="7"/>
</dbReference>
<dbReference type="FunFam" id="2.10.25.10:FF:000054">
    <property type="entry name" value="Slit guidance ligand 2"/>
    <property type="match status" value="1"/>
</dbReference>
<evidence type="ECO:0000256" key="6">
    <source>
        <dbReference type="ARBA" id="ARBA00022729"/>
    </source>
</evidence>
<dbReference type="InterPro" id="IPR006207">
    <property type="entry name" value="Cys_knot_C"/>
</dbReference>
<dbReference type="PANTHER" id="PTHR24369">
    <property type="entry name" value="ANTIGEN BSP, PUTATIVE-RELATED"/>
    <property type="match status" value="1"/>
</dbReference>
<feature type="domain" description="EGF-like" evidence="14">
    <location>
        <begin position="1011"/>
        <end position="1047"/>
    </location>
</feature>
<feature type="domain" description="EGF-like" evidence="14">
    <location>
        <begin position="1135"/>
        <end position="1173"/>
    </location>
</feature>
<feature type="disulfide bond" evidence="10">
    <location>
        <begin position="1163"/>
        <end position="1172"/>
    </location>
</feature>
<dbReference type="SUPFAM" id="SSF57196">
    <property type="entry name" value="EGF/Laminin"/>
    <property type="match status" value="6"/>
</dbReference>
<gene>
    <name evidence="16" type="primary">LOC106155710</name>
</gene>
<feature type="domain" description="EGF-like" evidence="14">
    <location>
        <begin position="934"/>
        <end position="969"/>
    </location>
</feature>
<dbReference type="OrthoDB" id="283575at2759"/>
<dbReference type="PROSITE" id="PS00022">
    <property type="entry name" value="EGF_1"/>
    <property type="match status" value="7"/>
</dbReference>
<feature type="disulfide bond" evidence="10">
    <location>
        <begin position="1360"/>
        <end position="1370"/>
    </location>
</feature>
<dbReference type="KEGG" id="lak:106155710"/>
<dbReference type="PANTHER" id="PTHR24369:SF196">
    <property type="entry name" value="RETICULON 4 RECEPTOR LIKE 1"/>
    <property type="match status" value="1"/>
</dbReference>
<keyword evidence="9" id="KW-0325">Glycoprotein</keyword>
<evidence type="ECO:0000313" key="16">
    <source>
        <dbReference type="RefSeq" id="XP_013386130.1"/>
    </source>
</evidence>
<keyword evidence="11" id="KW-1133">Transmembrane helix</keyword>
<dbReference type="Gene3D" id="2.60.120.200">
    <property type="match status" value="1"/>
</dbReference>
<feature type="disulfide bond" evidence="10">
    <location>
        <begin position="1037"/>
        <end position="1046"/>
    </location>
</feature>
<feature type="domain" description="EGF-like" evidence="14">
    <location>
        <begin position="1088"/>
        <end position="1124"/>
    </location>
</feature>
<keyword evidence="8 10" id="KW-1015">Disulfide bond</keyword>
<proteinExistence type="predicted"/>
<evidence type="ECO:0000256" key="9">
    <source>
        <dbReference type="ARBA" id="ARBA00023180"/>
    </source>
</evidence>
<keyword evidence="7" id="KW-0677">Repeat</keyword>
<evidence type="ECO:0000259" key="12">
    <source>
        <dbReference type="PROSITE" id="PS01225"/>
    </source>
</evidence>
<dbReference type="SMART" id="SM00041">
    <property type="entry name" value="CT"/>
    <property type="match status" value="1"/>
</dbReference>
<feature type="domain" description="EGF-like" evidence="14">
    <location>
        <begin position="971"/>
        <end position="1009"/>
    </location>
</feature>
<dbReference type="InterPro" id="IPR000372">
    <property type="entry name" value="LRRNT"/>
</dbReference>
<dbReference type="InterPro" id="IPR050541">
    <property type="entry name" value="LRR_TM_domain-containing"/>
</dbReference>
<dbReference type="SMART" id="SM00181">
    <property type="entry name" value="EGF"/>
    <property type="match status" value="7"/>
</dbReference>
<accession>A0A1S3HJ29</accession>
<dbReference type="SUPFAM" id="SSF52058">
    <property type="entry name" value="L domain-like"/>
    <property type="match status" value="3"/>
</dbReference>
<dbReference type="SMART" id="SM00179">
    <property type="entry name" value="EGF_CA"/>
    <property type="match status" value="7"/>
</dbReference>
<dbReference type="InterPro" id="IPR001791">
    <property type="entry name" value="Laminin_G"/>
</dbReference>
<evidence type="ECO:0000256" key="1">
    <source>
        <dbReference type="ARBA" id="ARBA00004613"/>
    </source>
</evidence>
<feature type="domain" description="EGF-like" evidence="14">
    <location>
        <begin position="1356"/>
        <end position="1392"/>
    </location>
</feature>
<dbReference type="InterPro" id="IPR003591">
    <property type="entry name" value="Leu-rich_rpt_typical-subtyp"/>
</dbReference>
<feature type="disulfide bond" evidence="10">
    <location>
        <begin position="959"/>
        <end position="968"/>
    </location>
</feature>
<dbReference type="InterPro" id="IPR000742">
    <property type="entry name" value="EGF"/>
</dbReference>
<evidence type="ECO:0000259" key="13">
    <source>
        <dbReference type="PROSITE" id="PS50025"/>
    </source>
</evidence>
<dbReference type="RefSeq" id="XP_013386130.1">
    <property type="nucleotide sequence ID" value="XM_013530676.1"/>
</dbReference>
<dbReference type="FunCoup" id="A0A1S3HJ29">
    <property type="interactions" value="246"/>
</dbReference>
<dbReference type="SMART" id="SM00013">
    <property type="entry name" value="LRRNT"/>
    <property type="match status" value="4"/>
</dbReference>
<dbReference type="PROSITE" id="PS01187">
    <property type="entry name" value="EGF_CA"/>
    <property type="match status" value="2"/>
</dbReference>
<dbReference type="InterPro" id="IPR001881">
    <property type="entry name" value="EGF-like_Ca-bd_dom"/>
</dbReference>
<feature type="disulfide bond" evidence="10">
    <location>
        <begin position="1144"/>
        <end position="1161"/>
    </location>
</feature>
<evidence type="ECO:0000256" key="8">
    <source>
        <dbReference type="ARBA" id="ARBA00023157"/>
    </source>
</evidence>
<dbReference type="Pfam" id="PF13855">
    <property type="entry name" value="LRR_8"/>
    <property type="match status" value="6"/>
</dbReference>
<dbReference type="InterPro" id="IPR032675">
    <property type="entry name" value="LRR_dom_sf"/>
</dbReference>
<keyword evidence="11" id="KW-0472">Membrane</keyword>
<dbReference type="FunFam" id="3.80.10.10:FF:000002">
    <property type="entry name" value="Slit guidance ligand 2"/>
    <property type="match status" value="2"/>
</dbReference>
<feature type="domain" description="EGF-like" evidence="14">
    <location>
        <begin position="1049"/>
        <end position="1086"/>
    </location>
</feature>
<comment type="subcellular location">
    <subcellularLocation>
        <location evidence="1">Secreted</location>
    </subcellularLocation>
</comment>
<feature type="disulfide bond" evidence="10">
    <location>
        <begin position="1114"/>
        <end position="1123"/>
    </location>
</feature>
<dbReference type="InParanoid" id="A0A1S3HJ29"/>
<dbReference type="PROSITE" id="PS01185">
    <property type="entry name" value="CTCK_1"/>
    <property type="match status" value="1"/>
</dbReference>
<evidence type="ECO:0000256" key="3">
    <source>
        <dbReference type="ARBA" id="ARBA00022525"/>
    </source>
</evidence>
<dbReference type="InterPro" id="IPR000483">
    <property type="entry name" value="Cys-rich_flank_reg_C"/>
</dbReference>
<keyword evidence="4 10" id="KW-0245">EGF-like domain</keyword>
<feature type="domain" description="Laminin G" evidence="13">
    <location>
        <begin position="1176"/>
        <end position="1351"/>
    </location>
</feature>
<dbReference type="SMART" id="SM00369">
    <property type="entry name" value="LRR_TYP"/>
    <property type="match status" value="18"/>
</dbReference>
<keyword evidence="11" id="KW-0812">Transmembrane</keyword>
<dbReference type="Pfam" id="PF01462">
    <property type="entry name" value="LRRNT"/>
    <property type="match status" value="2"/>
</dbReference>
<evidence type="ECO:0000313" key="15">
    <source>
        <dbReference type="Proteomes" id="UP000085678"/>
    </source>
</evidence>
<dbReference type="SMART" id="SM00082">
    <property type="entry name" value="LRRCT"/>
    <property type="match status" value="4"/>
</dbReference>
<dbReference type="GO" id="GO:0022008">
    <property type="term" value="P:neurogenesis"/>
    <property type="evidence" value="ECO:0007669"/>
    <property type="project" value="UniProtKB-ARBA"/>
</dbReference>
<dbReference type="FunFam" id="3.80.10.10:FF:000004">
    <property type="entry name" value="Slit guidance ligand 2"/>
    <property type="match status" value="1"/>
</dbReference>
<dbReference type="FunFam" id="2.60.120.200:FF:000134">
    <property type="entry name" value="Slit 2"/>
    <property type="match status" value="1"/>
</dbReference>
<dbReference type="PROSITE" id="PS51450">
    <property type="entry name" value="LRR"/>
    <property type="match status" value="2"/>
</dbReference>
<evidence type="ECO:0000256" key="10">
    <source>
        <dbReference type="PROSITE-ProRule" id="PRU00076"/>
    </source>
</evidence>
<dbReference type="CDD" id="cd00054">
    <property type="entry name" value="EGF_CA"/>
    <property type="match status" value="6"/>
</dbReference>
<feature type="disulfide bond" evidence="10">
    <location>
        <begin position="980"/>
        <end position="997"/>
    </location>
</feature>
<dbReference type="SMART" id="SM00365">
    <property type="entry name" value="LRR_SD22"/>
    <property type="match status" value="9"/>
</dbReference>
<protein>
    <submittedName>
        <fullName evidence="16">Slit homolog 2 protein isoform X1</fullName>
    </submittedName>
</protein>
<keyword evidence="6" id="KW-0732">Signal</keyword>
<keyword evidence="5" id="KW-0433">Leucine-rich repeat</keyword>
<feature type="disulfide bond" evidence="10">
    <location>
        <begin position="1076"/>
        <end position="1085"/>
    </location>
</feature>
<comment type="caution">
    <text evidence="10">Lacks conserved residue(s) required for the propagation of feature annotation.</text>
</comment>
<evidence type="ECO:0000256" key="4">
    <source>
        <dbReference type="ARBA" id="ARBA00022536"/>
    </source>
</evidence>
<keyword evidence="2" id="KW-0217">Developmental protein</keyword>
<dbReference type="PROSITE" id="PS01186">
    <property type="entry name" value="EGF_2"/>
    <property type="match status" value="7"/>
</dbReference>
<reference evidence="16" key="1">
    <citation type="submission" date="2025-08" db="UniProtKB">
        <authorList>
            <consortium name="RefSeq"/>
        </authorList>
    </citation>
    <scope>IDENTIFICATION</scope>
    <source>
        <tissue evidence="16">Gonads</tissue>
    </source>
</reference>
<dbReference type="GO" id="GO:0005576">
    <property type="term" value="C:extracellular region"/>
    <property type="evidence" value="ECO:0007669"/>
    <property type="project" value="UniProtKB-SubCell"/>
</dbReference>
<dbReference type="Gene3D" id="2.10.25.10">
    <property type="entry name" value="Laminin"/>
    <property type="match status" value="7"/>
</dbReference>
<dbReference type="GeneID" id="106155710"/>
<feature type="domain" description="CTCK" evidence="12">
    <location>
        <begin position="1397"/>
        <end position="1469"/>
    </location>
</feature>
<feature type="disulfide bond" evidence="10">
    <location>
        <begin position="999"/>
        <end position="1008"/>
    </location>
</feature>
<dbReference type="Gene3D" id="3.80.10.10">
    <property type="entry name" value="Ribonuclease Inhibitor"/>
    <property type="match status" value="5"/>
</dbReference>
<dbReference type="SMART" id="SM00282">
    <property type="entry name" value="LamG"/>
    <property type="match status" value="1"/>
</dbReference>
<dbReference type="Pfam" id="PF02210">
    <property type="entry name" value="Laminin_G_2"/>
    <property type="match status" value="1"/>
</dbReference>
<dbReference type="Pfam" id="PF01463">
    <property type="entry name" value="LRRCT"/>
    <property type="match status" value="4"/>
</dbReference>
<dbReference type="PROSITE" id="PS50025">
    <property type="entry name" value="LAM_G_DOMAIN"/>
    <property type="match status" value="1"/>
</dbReference>
<dbReference type="InterPro" id="IPR000152">
    <property type="entry name" value="EGF-type_Asp/Asn_hydroxyl_site"/>
</dbReference>
<dbReference type="PROSITE" id="PS00010">
    <property type="entry name" value="ASX_HYDROXYL"/>
    <property type="match status" value="3"/>
</dbReference>
<dbReference type="Proteomes" id="UP000085678">
    <property type="component" value="Unplaced"/>
</dbReference>
<dbReference type="GO" id="GO:0005886">
    <property type="term" value="C:plasma membrane"/>
    <property type="evidence" value="ECO:0007669"/>
    <property type="project" value="TreeGrafter"/>
</dbReference>
<evidence type="ECO:0000256" key="11">
    <source>
        <dbReference type="SAM" id="Phobius"/>
    </source>
</evidence>
<keyword evidence="15" id="KW-1185">Reference proteome</keyword>
<feature type="transmembrane region" description="Helical" evidence="11">
    <location>
        <begin position="7"/>
        <end position="24"/>
    </location>
</feature>
<dbReference type="PROSITE" id="PS01225">
    <property type="entry name" value="CTCK_2"/>
    <property type="match status" value="1"/>
</dbReference>
<sequence>MESRSGVWIFAVIFSYLVILPVRVEGCPPECLCRGDTADCSFKKFKSVPRNIPSSVQKLDLEGNNITVIRRNDLKGLTNLKYMYLLDNQISTIEKGAFDDLVYLERLRLNRNKLTSLPDRLFEKTRGLYRLDLSDNKIQVIGDQTFIGLDVMKNLQLDNNQITCIADNAFKDMTAVEIFTLNKNNLTTLPRDLFVKMKKLRVGRLADNFLVCDCHLAWLANWLRWNPRLALFTRCHSPQHLKNKEIDELQASDFKCNGMEISLTRTCQLPEDSVCPDQCVCTESIVDCRNKGLKQIPNNIPEHVTELRLEHNHITGIPSRAFVDFKKLRRIDLSNNQISQLAEDAFTGLKSLNSLVLYGNKISDLPPGVFKGLTSLQLLLLNANKISCVRVDTFKDLHQLNLLSLYDNKIQSLANGTFTPLTNIQTLHLARNPFICDCNLRWLSSYLHTHPIETSGARCETPERMQRKKIGSIRQSKFRCRGGEEYRTKNAGTCMVDKACPTDCECDGATVDCSGRMLTAIPENLPLYTVELILSSNDITRIQANDWLKNLPNLQKIDLRGNKIDNIEDGAFEGGDRVEELHMTENRLTHLNARMFSGLPALKTLMLRSNRITCINNQTFVNMPELHMLSLYENHIRCIQPGSFDKMPNIQTLNLLANPFVCNCHLGWLSKWLKEHTLATGNPRCATPPDFKDFPIQALRPQDFKCEEHNEYSCQPGPSVCCPTGALELQNEGNCDPTSHCPAKCKCQGTIVRCSRQGLSELPRDIPLDTTELYLDDNNIRSIPYYIRSLKRLVRVDLSYNELLTLPDTAFSNLTELSTLILSYNKLKCIQSTSFAGLKKLRILTLHGNDLSTIPFGSFDDLKALSQIAIGGNPLYCDCHLKWFSDWIKKEYIEPGIASCAGPNRMKNKLVLTSQPRDFECLENPDPHVLSKCNICYTYPCKNGAQCELRGFNDYKCTCPQGFHGKNCEQEIDACFGNPCANGGSCKVLDKYGRFSCQCARGFEGDRCETNINDCVVNDCTNNSTCVDMVEEYKCFCPLGYSGRYCEKKINFCDDYNPCQNGAMCKDLEVDYRCICPLGYSGKNCSENINDCPSNICQNGATCVDGLNSYSCMCRAGYTGTFCELPPLEQNVYPQSSACLNHDCKNNGICFQPPGSKEYECKCASGFDGKKCEKLTSISFKQKDSYIQFPALVTKPMANITIVFATRGMSGVLLYHGLDQHVAVEIFRGRLRTSFDIGNYPVSTMYSYETINDGDFHTVEMLIINKNFTMRIDHGQSRFILNDGDKNKFTLDEPLYLGGLPPEVNSRAFKKWHIRNGSSFEGCYRKVYINGRLIDFVTTKDLVQNKVTPGCPAHDNPDPCVPNMCKHGKCQPLKGMSFKCNCHKGWSGTLCDEETKCKAVKQVSEYTNPVTGCKSRKKIKQKFCTGACGNSCCTPVKIKNRKIRVFCKDGSSHVEHIQVVRRCGCKTCAERPAV</sequence>
<evidence type="ECO:0000256" key="2">
    <source>
        <dbReference type="ARBA" id="ARBA00022473"/>
    </source>
</evidence>
<dbReference type="FunFam" id="3.80.10.10:FF:000032">
    <property type="entry name" value="Slit homolog 2 (Drosophila)"/>
    <property type="match status" value="1"/>
</dbReference>
<dbReference type="FunFam" id="2.10.25.10:FF:000045">
    <property type="entry name" value="Slit guidance ligand 2"/>
    <property type="match status" value="2"/>
</dbReference>
<dbReference type="InterPro" id="IPR013320">
    <property type="entry name" value="ConA-like_dom_sf"/>
</dbReference>
<keyword evidence="3" id="KW-0964">Secreted</keyword>
<dbReference type="STRING" id="7574.A0A1S3HJ29"/>
<dbReference type="GO" id="GO:0005509">
    <property type="term" value="F:calcium ion binding"/>
    <property type="evidence" value="ECO:0007669"/>
    <property type="project" value="InterPro"/>
</dbReference>
<organism evidence="15 16">
    <name type="scientific">Lingula anatina</name>
    <name type="common">Brachiopod</name>
    <name type="synonym">Lingula unguis</name>
    <dbReference type="NCBI Taxonomy" id="7574"/>
    <lineage>
        <taxon>Eukaryota</taxon>
        <taxon>Metazoa</taxon>
        <taxon>Spiralia</taxon>
        <taxon>Lophotrochozoa</taxon>
        <taxon>Brachiopoda</taxon>
        <taxon>Linguliformea</taxon>
        <taxon>Lingulata</taxon>
        <taxon>Lingulida</taxon>
        <taxon>Linguloidea</taxon>
        <taxon>Lingulidae</taxon>
        <taxon>Lingula</taxon>
    </lineage>
</organism>
<dbReference type="FunFam" id="2.10.25.10:FF:000012">
    <property type="entry name" value="Delta-like protein"/>
    <property type="match status" value="1"/>
</dbReference>
<dbReference type="Pfam" id="PF00008">
    <property type="entry name" value="EGF"/>
    <property type="match status" value="6"/>
</dbReference>
<dbReference type="CDD" id="cd00110">
    <property type="entry name" value="LamG"/>
    <property type="match status" value="1"/>
</dbReference>
<dbReference type="InterPro" id="IPR018097">
    <property type="entry name" value="EGF_Ca-bd_CS"/>
</dbReference>
<dbReference type="InterPro" id="IPR001611">
    <property type="entry name" value="Leu-rich_rpt"/>
</dbReference>
<name>A0A1S3HJ29_LINAN</name>